<reference evidence="1" key="1">
    <citation type="submission" date="2018-02" db="EMBL/GenBank/DDBJ databases">
        <title>Rhizophora mucronata_Transcriptome.</title>
        <authorList>
            <person name="Meera S.P."/>
            <person name="Sreeshan A."/>
            <person name="Augustine A."/>
        </authorList>
    </citation>
    <scope>NUCLEOTIDE SEQUENCE</scope>
    <source>
        <tissue evidence="1">Leaf</tissue>
    </source>
</reference>
<dbReference type="AlphaFoldDB" id="A0A2P2Q2E7"/>
<dbReference type="EMBL" id="GGEC01080661">
    <property type="protein sequence ID" value="MBX61145.1"/>
    <property type="molecule type" value="Transcribed_RNA"/>
</dbReference>
<sequence length="20" mass="2422">MEKGLFNMILQINLKYHLTD</sequence>
<evidence type="ECO:0000313" key="1">
    <source>
        <dbReference type="EMBL" id="MBX61145.1"/>
    </source>
</evidence>
<organism evidence="1">
    <name type="scientific">Rhizophora mucronata</name>
    <name type="common">Asiatic mangrove</name>
    <dbReference type="NCBI Taxonomy" id="61149"/>
    <lineage>
        <taxon>Eukaryota</taxon>
        <taxon>Viridiplantae</taxon>
        <taxon>Streptophyta</taxon>
        <taxon>Embryophyta</taxon>
        <taxon>Tracheophyta</taxon>
        <taxon>Spermatophyta</taxon>
        <taxon>Magnoliopsida</taxon>
        <taxon>eudicotyledons</taxon>
        <taxon>Gunneridae</taxon>
        <taxon>Pentapetalae</taxon>
        <taxon>rosids</taxon>
        <taxon>fabids</taxon>
        <taxon>Malpighiales</taxon>
        <taxon>Rhizophoraceae</taxon>
        <taxon>Rhizophora</taxon>
    </lineage>
</organism>
<name>A0A2P2Q2E7_RHIMU</name>
<accession>A0A2P2Q2E7</accession>
<protein>
    <submittedName>
        <fullName evidence="1">Uncharacterized protein</fullName>
    </submittedName>
</protein>
<proteinExistence type="predicted"/>